<reference evidence="5 6" key="1">
    <citation type="submission" date="2024-07" db="EMBL/GenBank/DDBJ databases">
        <title>Novosphingobium kalidii RD2P27.</title>
        <authorList>
            <person name="Sun J.-Q."/>
        </authorList>
    </citation>
    <scope>NUCLEOTIDE SEQUENCE [LARGE SCALE GENOMIC DNA]</scope>
    <source>
        <strain evidence="5 6">RD2P27</strain>
    </source>
</reference>
<comment type="similarity">
    <text evidence="1 4">Belongs to the 5-formyltetrahydrofolate cyclo-ligase family.</text>
</comment>
<protein>
    <recommendedName>
        <fullName evidence="4">5-formyltetrahydrofolate cyclo-ligase</fullName>
        <ecNumber evidence="4">6.3.3.2</ecNumber>
    </recommendedName>
</protein>
<keyword evidence="2 4" id="KW-0547">Nucleotide-binding</keyword>
<organism evidence="5 6">
    <name type="scientific">Novosphingobium kalidii</name>
    <dbReference type="NCBI Taxonomy" id="3230299"/>
    <lineage>
        <taxon>Bacteria</taxon>
        <taxon>Pseudomonadati</taxon>
        <taxon>Pseudomonadota</taxon>
        <taxon>Alphaproteobacteria</taxon>
        <taxon>Sphingomonadales</taxon>
        <taxon>Sphingomonadaceae</taxon>
        <taxon>Novosphingobium</taxon>
    </lineage>
</organism>
<dbReference type="Gene3D" id="3.40.50.10420">
    <property type="entry name" value="NagB/RpiA/CoA transferase-like"/>
    <property type="match status" value="1"/>
</dbReference>
<evidence type="ECO:0000313" key="5">
    <source>
        <dbReference type="EMBL" id="MET1755978.1"/>
    </source>
</evidence>
<keyword evidence="4" id="KW-0479">Metal-binding</keyword>
<dbReference type="RefSeq" id="WP_353984470.1">
    <property type="nucleotide sequence ID" value="NZ_JBEWLY010000017.1"/>
</dbReference>
<sequence>MDPSPPNFGSSAETKAQLRKHFRALRREHVAALPDSMRALLFLRPPAPLVRMIPEGACVGLYHPHPHEAPTEPYARWLHENGRGLALPHFADRDAPMTFRALSSPYDQETLEPGPFGVLQPGSESAVVTPAVLFVPLLAFTADGTRLGQGGGHYDRWLAEHPDVLAIGLAWDGQLAEDLPVEAHDQRLAAIVTPTRLYKGAT</sequence>
<dbReference type="EMBL" id="JBEWLY010000017">
    <property type="protein sequence ID" value="MET1755978.1"/>
    <property type="molecule type" value="Genomic_DNA"/>
</dbReference>
<evidence type="ECO:0000256" key="2">
    <source>
        <dbReference type="ARBA" id="ARBA00022741"/>
    </source>
</evidence>
<dbReference type="SUPFAM" id="SSF100950">
    <property type="entry name" value="NagB/RpiA/CoA transferase-like"/>
    <property type="match status" value="1"/>
</dbReference>
<keyword evidence="3 4" id="KW-0067">ATP-binding</keyword>
<dbReference type="EC" id="6.3.3.2" evidence="4"/>
<dbReference type="InterPro" id="IPR037171">
    <property type="entry name" value="NagB/RpiA_transferase-like"/>
</dbReference>
<accession>A0ABV2D274</accession>
<dbReference type="PIRSF" id="PIRSF006806">
    <property type="entry name" value="FTHF_cligase"/>
    <property type="match status" value="1"/>
</dbReference>
<dbReference type="InterPro" id="IPR002698">
    <property type="entry name" value="FTHF_cligase"/>
</dbReference>
<keyword evidence="5" id="KW-0436">Ligase</keyword>
<evidence type="ECO:0000256" key="3">
    <source>
        <dbReference type="ARBA" id="ARBA00022840"/>
    </source>
</evidence>
<evidence type="ECO:0000256" key="1">
    <source>
        <dbReference type="ARBA" id="ARBA00010638"/>
    </source>
</evidence>
<comment type="catalytic activity">
    <reaction evidence="4">
        <text>(6S)-5-formyl-5,6,7,8-tetrahydrofolate + ATP = (6R)-5,10-methenyltetrahydrofolate + ADP + phosphate</text>
        <dbReference type="Rhea" id="RHEA:10488"/>
        <dbReference type="ChEBI" id="CHEBI:30616"/>
        <dbReference type="ChEBI" id="CHEBI:43474"/>
        <dbReference type="ChEBI" id="CHEBI:57455"/>
        <dbReference type="ChEBI" id="CHEBI:57457"/>
        <dbReference type="ChEBI" id="CHEBI:456216"/>
        <dbReference type="EC" id="6.3.3.2"/>
    </reaction>
</comment>
<keyword evidence="4" id="KW-0460">Magnesium</keyword>
<dbReference type="GO" id="GO:0030272">
    <property type="term" value="F:5-formyltetrahydrofolate cyclo-ligase activity"/>
    <property type="evidence" value="ECO:0007669"/>
    <property type="project" value="UniProtKB-EC"/>
</dbReference>
<comment type="caution">
    <text evidence="5">The sequence shown here is derived from an EMBL/GenBank/DDBJ whole genome shotgun (WGS) entry which is preliminary data.</text>
</comment>
<evidence type="ECO:0000256" key="4">
    <source>
        <dbReference type="RuleBase" id="RU361279"/>
    </source>
</evidence>
<proteinExistence type="inferred from homology"/>
<dbReference type="NCBIfam" id="TIGR02727">
    <property type="entry name" value="MTHFS_bact"/>
    <property type="match status" value="1"/>
</dbReference>
<dbReference type="Proteomes" id="UP001548713">
    <property type="component" value="Unassembled WGS sequence"/>
</dbReference>
<evidence type="ECO:0000313" key="6">
    <source>
        <dbReference type="Proteomes" id="UP001548713"/>
    </source>
</evidence>
<gene>
    <name evidence="5" type="ORF">ABVV53_10985</name>
</gene>
<dbReference type="PANTHER" id="PTHR23407">
    <property type="entry name" value="ATPASE INHIBITOR/5-FORMYLTETRAHYDROFOLATE CYCLO-LIGASE"/>
    <property type="match status" value="1"/>
</dbReference>
<dbReference type="PANTHER" id="PTHR23407:SF1">
    <property type="entry name" value="5-FORMYLTETRAHYDROFOLATE CYCLO-LIGASE"/>
    <property type="match status" value="1"/>
</dbReference>
<dbReference type="InterPro" id="IPR024185">
    <property type="entry name" value="FTHF_cligase-like_sf"/>
</dbReference>
<dbReference type="Pfam" id="PF01812">
    <property type="entry name" value="5-FTHF_cyc-lig"/>
    <property type="match status" value="1"/>
</dbReference>
<keyword evidence="6" id="KW-1185">Reference proteome</keyword>
<comment type="cofactor">
    <cofactor evidence="4">
        <name>Mg(2+)</name>
        <dbReference type="ChEBI" id="CHEBI:18420"/>
    </cofactor>
</comment>
<name>A0ABV2D274_9SPHN</name>